<name>A0AA39WJQ7_9PEZI</name>
<dbReference type="AlphaFoldDB" id="A0AA39WJQ7"/>
<feature type="domain" description="Heterokaryon incompatibility" evidence="1">
    <location>
        <begin position="23"/>
        <end position="109"/>
    </location>
</feature>
<dbReference type="EMBL" id="JAULSU010000005">
    <property type="protein sequence ID" value="KAK0616575.1"/>
    <property type="molecule type" value="Genomic_DNA"/>
</dbReference>
<gene>
    <name evidence="2" type="ORF">B0T14DRAFT_568166</name>
</gene>
<dbReference type="InterPro" id="IPR010730">
    <property type="entry name" value="HET"/>
</dbReference>
<comment type="caution">
    <text evidence="2">The sequence shown here is derived from an EMBL/GenBank/DDBJ whole genome shotgun (WGS) entry which is preliminary data.</text>
</comment>
<evidence type="ECO:0000313" key="2">
    <source>
        <dbReference type="EMBL" id="KAK0616575.1"/>
    </source>
</evidence>
<keyword evidence="3" id="KW-1185">Reference proteome</keyword>
<organism evidence="2 3">
    <name type="scientific">Immersiella caudata</name>
    <dbReference type="NCBI Taxonomy" id="314043"/>
    <lineage>
        <taxon>Eukaryota</taxon>
        <taxon>Fungi</taxon>
        <taxon>Dikarya</taxon>
        <taxon>Ascomycota</taxon>
        <taxon>Pezizomycotina</taxon>
        <taxon>Sordariomycetes</taxon>
        <taxon>Sordariomycetidae</taxon>
        <taxon>Sordariales</taxon>
        <taxon>Lasiosphaeriaceae</taxon>
        <taxon>Immersiella</taxon>
    </lineage>
</organism>
<dbReference type="Proteomes" id="UP001175000">
    <property type="component" value="Unassembled WGS sequence"/>
</dbReference>
<dbReference type="PANTHER" id="PTHR33112">
    <property type="entry name" value="DOMAIN PROTEIN, PUTATIVE-RELATED"/>
    <property type="match status" value="1"/>
</dbReference>
<evidence type="ECO:0000313" key="3">
    <source>
        <dbReference type="Proteomes" id="UP001175000"/>
    </source>
</evidence>
<protein>
    <recommendedName>
        <fullName evidence="1">Heterokaryon incompatibility domain-containing protein</fullName>
    </recommendedName>
</protein>
<accession>A0AA39WJQ7</accession>
<proteinExistence type="predicted"/>
<evidence type="ECO:0000259" key="1">
    <source>
        <dbReference type="Pfam" id="PF06985"/>
    </source>
</evidence>
<sequence>MCGSSHSALAARKSNTDALCQPDSLLTDVTKTIIDAITLGRSIGVKDLWVDRLCIFQDDPDVLMPQLAIMGDLYNLEYLTIIAADGSSAHSRLPGTVYWQCVSQSVQEVCSADDSREWFPLKGTGQDVNNHGSRGEGFPAFAANTAGRAGHPIPDLEGCWRLVAGYSKGNLTFQSDAERAFSAIMRELGRSFDGDFFFGLPLLFFDYSLFWKPAAGVKLKCREGFPSWSWLGWRGEVSAAPYRVGPTKFWQPLESGSLGRSDLDFGHVWDPLVSNPDGRRQR</sequence>
<reference evidence="2" key="1">
    <citation type="submission" date="2023-06" db="EMBL/GenBank/DDBJ databases">
        <title>Genome-scale phylogeny and comparative genomics of the fungal order Sordariales.</title>
        <authorList>
            <consortium name="Lawrence Berkeley National Laboratory"/>
            <person name="Hensen N."/>
            <person name="Bonometti L."/>
            <person name="Westerberg I."/>
            <person name="Brannstrom I.O."/>
            <person name="Guillou S."/>
            <person name="Cros-Aarteil S."/>
            <person name="Calhoun S."/>
            <person name="Haridas S."/>
            <person name="Kuo A."/>
            <person name="Mondo S."/>
            <person name="Pangilinan J."/>
            <person name="Riley R."/>
            <person name="Labutti K."/>
            <person name="Andreopoulos B."/>
            <person name="Lipzen A."/>
            <person name="Chen C."/>
            <person name="Yanf M."/>
            <person name="Daum C."/>
            <person name="Ng V."/>
            <person name="Clum A."/>
            <person name="Steindorff A."/>
            <person name="Ohm R."/>
            <person name="Martin F."/>
            <person name="Silar P."/>
            <person name="Natvig D."/>
            <person name="Lalanne C."/>
            <person name="Gautier V."/>
            <person name="Ament-Velasquez S.L."/>
            <person name="Kruys A."/>
            <person name="Hutchinson M.I."/>
            <person name="Powell A.J."/>
            <person name="Barry K."/>
            <person name="Miller A.N."/>
            <person name="Grigoriev I.V."/>
            <person name="Debuchy R."/>
            <person name="Gladieux P."/>
            <person name="Thoren M.H."/>
            <person name="Johannesson H."/>
        </authorList>
    </citation>
    <scope>NUCLEOTIDE SEQUENCE</scope>
    <source>
        <strain evidence="2">CBS 606.72</strain>
    </source>
</reference>
<dbReference type="PANTHER" id="PTHR33112:SF12">
    <property type="entry name" value="HETEROKARYON INCOMPATIBILITY DOMAIN-CONTAINING PROTEIN"/>
    <property type="match status" value="1"/>
</dbReference>
<dbReference type="Pfam" id="PF06985">
    <property type="entry name" value="HET"/>
    <property type="match status" value="1"/>
</dbReference>